<comment type="caution">
    <text evidence="2">The sequence shown here is derived from an EMBL/GenBank/DDBJ whole genome shotgun (WGS) entry which is preliminary data.</text>
</comment>
<reference evidence="2 3" key="1">
    <citation type="journal article" date="2014" name="Genome Biol. Evol.">
        <title>The secreted proteins of Achlya hypogyna and Thraustotheca clavata identify the ancestral oomycete secretome and reveal gene acquisitions by horizontal gene transfer.</title>
        <authorList>
            <person name="Misner I."/>
            <person name="Blouin N."/>
            <person name="Leonard G."/>
            <person name="Richards T.A."/>
            <person name="Lane C.E."/>
        </authorList>
    </citation>
    <scope>NUCLEOTIDE SEQUENCE [LARGE SCALE GENOMIC DNA]</scope>
    <source>
        <strain evidence="2 3">ATCC 34112</strain>
    </source>
</reference>
<evidence type="ECO:0000256" key="1">
    <source>
        <dbReference type="SAM" id="Phobius"/>
    </source>
</evidence>
<accession>A0A1V9ZCR9</accession>
<feature type="transmembrane region" description="Helical" evidence="1">
    <location>
        <begin position="425"/>
        <end position="444"/>
    </location>
</feature>
<organism evidence="2 3">
    <name type="scientific">Thraustotheca clavata</name>
    <dbReference type="NCBI Taxonomy" id="74557"/>
    <lineage>
        <taxon>Eukaryota</taxon>
        <taxon>Sar</taxon>
        <taxon>Stramenopiles</taxon>
        <taxon>Oomycota</taxon>
        <taxon>Saprolegniomycetes</taxon>
        <taxon>Saprolegniales</taxon>
        <taxon>Achlyaceae</taxon>
        <taxon>Thraustotheca</taxon>
    </lineage>
</organism>
<keyword evidence="1" id="KW-0472">Membrane</keyword>
<evidence type="ECO:0000313" key="2">
    <source>
        <dbReference type="EMBL" id="OQR95742.1"/>
    </source>
</evidence>
<dbReference type="AlphaFoldDB" id="A0A1V9ZCR9"/>
<dbReference type="OrthoDB" id="62435at2759"/>
<dbReference type="EMBL" id="JNBS01002047">
    <property type="protein sequence ID" value="OQR95742.1"/>
    <property type="molecule type" value="Genomic_DNA"/>
</dbReference>
<gene>
    <name evidence="2" type="ORF">THRCLA_22076</name>
</gene>
<feature type="transmembrane region" description="Helical" evidence="1">
    <location>
        <begin position="37"/>
        <end position="59"/>
    </location>
</feature>
<feature type="transmembrane region" description="Helical" evidence="1">
    <location>
        <begin position="456"/>
        <end position="474"/>
    </location>
</feature>
<name>A0A1V9ZCR9_9STRA</name>
<dbReference type="Proteomes" id="UP000243217">
    <property type="component" value="Unassembled WGS sequence"/>
</dbReference>
<feature type="transmembrane region" description="Helical" evidence="1">
    <location>
        <begin position="333"/>
        <end position="353"/>
    </location>
</feature>
<keyword evidence="3" id="KW-1185">Reference proteome</keyword>
<keyword evidence="1" id="KW-1133">Transmembrane helix</keyword>
<feature type="transmembrane region" description="Helical" evidence="1">
    <location>
        <begin position="510"/>
        <end position="533"/>
    </location>
</feature>
<evidence type="ECO:0000313" key="3">
    <source>
        <dbReference type="Proteomes" id="UP000243217"/>
    </source>
</evidence>
<proteinExistence type="predicted"/>
<sequence>MSYQTSQVRSIYHLSRTNVVLPSSDCQQAPSSTRHSYITSIHSIIALILWTFLSLNALLDPIKTFYGYYIYTDSENQPAVWDMTVENNYNNKTSNVCNDNFLDCYYELPVYGTGVLASSVCRSYYPIDKGATQHFGTFFANCTLSNGNHIYLPNSEFATTQWSLLLSSQEKSCISTLGEGDSFPCDSYTTVEGRVLYFRPSRTTAPTWCKEFGGYYILNKDNNQLDVLVANISNPLKLSFTSIPLIHNTTVYNLFGILGCSADLTIGGAGGHISSSAWYGTTIGLWMAHTSNSPAGNTINIIDDMVNVATMTSVDGNITQIHTFYKDAIRCSLLLIVIYYRLSSIYYPMWLVYNNQEKPFWSWVFKRHMGLVLHKRERRNMTILFFLTVEAIMSTEDIVMYCQQSVFTYPTLLALALKYMSITRIIWPSSFILLIVSRFIQIILGSRYAFALSEDLFLLGAPVIWFYMPAYVTSKGVRLFQGWRWTGTIIHHYGNTILKVYENQVSVLTLYYDLFGAFTLMSCLTTICIGCLWQSLTRTSSIMSVILSNSIYYRCIKDVQEKHCNIEKVLRECNKKFPPEIVYQITKAKLPATHLCEAMNLASEGFICLVYGEYELLGTTEWGFNSPIFNEKGHAAVINGCQVAYQSTVTRVTLAHITSRPQVLGVPDLQ</sequence>
<protein>
    <submittedName>
        <fullName evidence="2">Uncharacterized protein</fullName>
    </submittedName>
</protein>
<keyword evidence="1" id="KW-0812">Transmembrane</keyword>